<organism evidence="1 2">
    <name type="scientific">Mucuna pruriens</name>
    <name type="common">Velvet bean</name>
    <name type="synonym">Dolichos pruriens</name>
    <dbReference type="NCBI Taxonomy" id="157652"/>
    <lineage>
        <taxon>Eukaryota</taxon>
        <taxon>Viridiplantae</taxon>
        <taxon>Streptophyta</taxon>
        <taxon>Embryophyta</taxon>
        <taxon>Tracheophyta</taxon>
        <taxon>Spermatophyta</taxon>
        <taxon>Magnoliopsida</taxon>
        <taxon>eudicotyledons</taxon>
        <taxon>Gunneridae</taxon>
        <taxon>Pentapetalae</taxon>
        <taxon>rosids</taxon>
        <taxon>fabids</taxon>
        <taxon>Fabales</taxon>
        <taxon>Fabaceae</taxon>
        <taxon>Papilionoideae</taxon>
        <taxon>50 kb inversion clade</taxon>
        <taxon>NPAAA clade</taxon>
        <taxon>indigoferoid/millettioid clade</taxon>
        <taxon>Phaseoleae</taxon>
        <taxon>Mucuna</taxon>
    </lineage>
</organism>
<dbReference type="AlphaFoldDB" id="A0A371HEJ4"/>
<proteinExistence type="predicted"/>
<keyword evidence="2" id="KW-1185">Reference proteome</keyword>
<dbReference type="Proteomes" id="UP000257109">
    <property type="component" value="Unassembled WGS sequence"/>
</dbReference>
<accession>A0A371HEJ4</accession>
<evidence type="ECO:0000313" key="2">
    <source>
        <dbReference type="Proteomes" id="UP000257109"/>
    </source>
</evidence>
<protein>
    <submittedName>
        <fullName evidence="1">Uncharacterized protein</fullName>
    </submittedName>
</protein>
<reference evidence="1" key="1">
    <citation type="submission" date="2018-05" db="EMBL/GenBank/DDBJ databases">
        <title>Draft genome of Mucuna pruriens seed.</title>
        <authorList>
            <person name="Nnadi N.E."/>
            <person name="Vos R."/>
            <person name="Hasami M.H."/>
            <person name="Devisetty U.K."/>
            <person name="Aguiy J.C."/>
        </authorList>
    </citation>
    <scope>NUCLEOTIDE SEQUENCE [LARGE SCALE GENOMIC DNA]</scope>
    <source>
        <strain evidence="1">JCA_2017</strain>
    </source>
</reference>
<gene>
    <name evidence="1" type="ORF">CR513_15510</name>
</gene>
<feature type="non-terminal residue" evidence="1">
    <location>
        <position position="1"/>
    </location>
</feature>
<sequence length="69" mass="7870">MYGGNDVALVQDAEGGRTRIGLGKTQMSSFLLIWRSSYRNLFLQFKEGTMDEYVDEFEMLAAQITDIQI</sequence>
<dbReference type="EMBL" id="QJKJ01002814">
    <property type="protein sequence ID" value="RDY01206.1"/>
    <property type="molecule type" value="Genomic_DNA"/>
</dbReference>
<comment type="caution">
    <text evidence="1">The sequence shown here is derived from an EMBL/GenBank/DDBJ whole genome shotgun (WGS) entry which is preliminary data.</text>
</comment>
<name>A0A371HEJ4_MUCPR</name>
<evidence type="ECO:0000313" key="1">
    <source>
        <dbReference type="EMBL" id="RDY01206.1"/>
    </source>
</evidence>